<dbReference type="AlphaFoldDB" id="A0A841I0Z6"/>
<dbReference type="EMBL" id="JACHHG010000011">
    <property type="protein sequence ID" value="MBB6099347.1"/>
    <property type="molecule type" value="Genomic_DNA"/>
</dbReference>
<keyword evidence="2" id="KW-1185">Reference proteome</keyword>
<reference evidence="1 2" key="1">
    <citation type="submission" date="2020-08" db="EMBL/GenBank/DDBJ databases">
        <title>Genomic Encyclopedia of Type Strains, Phase IV (KMG-IV): sequencing the most valuable type-strain genomes for metagenomic binning, comparative biology and taxonomic classification.</title>
        <authorList>
            <person name="Goeker M."/>
        </authorList>
    </citation>
    <scope>NUCLEOTIDE SEQUENCE [LARGE SCALE GENOMIC DNA]</scope>
    <source>
        <strain evidence="1 2">DSM 21458</strain>
    </source>
</reference>
<dbReference type="Proteomes" id="UP000569951">
    <property type="component" value="Unassembled WGS sequence"/>
</dbReference>
<evidence type="ECO:0000313" key="2">
    <source>
        <dbReference type="Proteomes" id="UP000569951"/>
    </source>
</evidence>
<comment type="caution">
    <text evidence="1">The sequence shown here is derived from an EMBL/GenBank/DDBJ whole genome shotgun (WGS) entry which is preliminary data.</text>
</comment>
<sequence length="71" mass="7843">MPDYTCPACIEVQPLVLHITQQPTGELYRVFQTCQGLHYDESGEVLEAEAGAVVRTGRSGRCRHLDAVVVK</sequence>
<accession>A0A841I0Z6</accession>
<evidence type="ECO:0000313" key="1">
    <source>
        <dbReference type="EMBL" id="MBB6099347.1"/>
    </source>
</evidence>
<organism evidence="1 2">
    <name type="scientific">Deinobacterium chartae</name>
    <dbReference type="NCBI Taxonomy" id="521158"/>
    <lineage>
        <taxon>Bacteria</taxon>
        <taxon>Thermotogati</taxon>
        <taxon>Deinococcota</taxon>
        <taxon>Deinococci</taxon>
        <taxon>Deinococcales</taxon>
        <taxon>Deinococcaceae</taxon>
        <taxon>Deinobacterium</taxon>
    </lineage>
</organism>
<proteinExistence type="predicted"/>
<name>A0A841I0Z6_9DEIO</name>
<dbReference type="RefSeq" id="WP_183988104.1">
    <property type="nucleotide sequence ID" value="NZ_JACHHG010000011.1"/>
</dbReference>
<protein>
    <submittedName>
        <fullName evidence="1">Uncharacterized protein</fullName>
    </submittedName>
</protein>
<gene>
    <name evidence="1" type="ORF">HNR42_002788</name>
</gene>